<dbReference type="Proteomes" id="UP000249239">
    <property type="component" value="Unassembled WGS sequence"/>
</dbReference>
<evidence type="ECO:0000256" key="7">
    <source>
        <dbReference type="PIRSR" id="PIRSR005091-2"/>
    </source>
</evidence>
<gene>
    <name evidence="11" type="ORF">LX69_00026</name>
</gene>
<feature type="transmembrane region" description="Helical" evidence="9">
    <location>
        <begin position="126"/>
        <end position="148"/>
    </location>
</feature>
<dbReference type="CDD" id="cd16015">
    <property type="entry name" value="LTA_synthase"/>
    <property type="match status" value="1"/>
</dbReference>
<dbReference type="RefSeq" id="WP_111443781.1">
    <property type="nucleotide sequence ID" value="NZ_QKZK01000001.1"/>
</dbReference>
<dbReference type="InterPro" id="IPR017850">
    <property type="entry name" value="Alkaline_phosphatase_core_sf"/>
</dbReference>
<organism evidence="11 12">
    <name type="scientific">Breznakibacter xylanolyticus</name>
    <dbReference type="NCBI Taxonomy" id="990"/>
    <lineage>
        <taxon>Bacteria</taxon>
        <taxon>Pseudomonadati</taxon>
        <taxon>Bacteroidota</taxon>
        <taxon>Bacteroidia</taxon>
        <taxon>Marinilabiliales</taxon>
        <taxon>Marinilabiliaceae</taxon>
        <taxon>Breznakibacter</taxon>
    </lineage>
</organism>
<comment type="caution">
    <text evidence="11">The sequence shown here is derived from an EMBL/GenBank/DDBJ whole genome shotgun (WGS) entry which is preliminary data.</text>
</comment>
<keyword evidence="5 9" id="KW-0472">Membrane</keyword>
<feature type="active site" evidence="6">
    <location>
        <position position="312"/>
    </location>
</feature>
<feature type="transmembrane region" description="Helical" evidence="9">
    <location>
        <begin position="52"/>
        <end position="73"/>
    </location>
</feature>
<dbReference type="OrthoDB" id="9777768at2"/>
<evidence type="ECO:0000259" key="10">
    <source>
        <dbReference type="Pfam" id="PF00884"/>
    </source>
</evidence>
<evidence type="ECO:0000313" key="11">
    <source>
        <dbReference type="EMBL" id="PZX20605.1"/>
    </source>
</evidence>
<dbReference type="GO" id="GO:0005886">
    <property type="term" value="C:plasma membrane"/>
    <property type="evidence" value="ECO:0007669"/>
    <property type="project" value="UniProtKB-SubCell"/>
</dbReference>
<feature type="binding site" evidence="7">
    <location>
        <position position="427"/>
    </location>
    <ligand>
        <name>substrate</name>
    </ligand>
</feature>
<evidence type="ECO:0000256" key="5">
    <source>
        <dbReference type="ARBA" id="ARBA00023136"/>
    </source>
</evidence>
<evidence type="ECO:0000256" key="9">
    <source>
        <dbReference type="SAM" id="Phobius"/>
    </source>
</evidence>
<keyword evidence="11" id="KW-0808">Transferase</keyword>
<proteinExistence type="predicted"/>
<keyword evidence="4 9" id="KW-1133">Transmembrane helix</keyword>
<feature type="binding site" evidence="8">
    <location>
        <position position="272"/>
    </location>
    <ligand>
        <name>Mn(2+)</name>
        <dbReference type="ChEBI" id="CHEBI:29035"/>
    </ligand>
</feature>
<evidence type="ECO:0000256" key="6">
    <source>
        <dbReference type="PIRSR" id="PIRSR005091-1"/>
    </source>
</evidence>
<dbReference type="GO" id="GO:0046872">
    <property type="term" value="F:metal ion binding"/>
    <property type="evidence" value="ECO:0007669"/>
    <property type="project" value="UniProtKB-KW"/>
</dbReference>
<keyword evidence="7" id="KW-0479">Metal-binding</keyword>
<dbReference type="AlphaFoldDB" id="A0A2W7NJJ0"/>
<evidence type="ECO:0000256" key="3">
    <source>
        <dbReference type="ARBA" id="ARBA00022692"/>
    </source>
</evidence>
<sequence length="605" mass="68823">MKSRFVFLGRTALFFLGYFMVARLFFHVYMFSQTVTMGWGNFLLSYVHGLRLDASITGYLMMLMSLLMPVSMVMSRRWFRGVVDALFGTVIALFSLLIWSDGALYTHWGFRIDTSFFMYLETPKEALASVPVWQLVLFLVAWTGYTVLSVWLFRRYVTTHIERFDRSHWVSVFVFLLFGGCMILPVRGSVGIAPINTGMVYFSSDMYTNHSTVNAVWNFMYDLSHRDRTNLSVHFMDDAQAEQMRENFIMSPDSVPVLLNDARPNVLFIILEGIAAHVVEPLGGRAGVTPQINRLWDEGLSFRHIHASGSRSDRGLVAILSGYPSHPLASLMKYPKKTQKVHSITRVLGDAGYHTSFYYGGDTDFANMNSYLKNSGFQQVVNQDDFPREYRNSKWGVHDEYLFDRVMADMDAAQAPFFKAFFTLSSHEPFDVPMATVIKGSTDNDKYMNSAYYTDSCLGRFIDVAKTKPWWNRTLVVIVSDHSVRYVEDHQIDEPRRYAIPMIWTGGALKEKAVMDVYGSQCDIAATLLGQMALSTEGFPFSRNLFSSTDGVMYHFNKGFGFVSSRGKVIYDLNKNEMTAAEGDSLLVPQAKGLFQSMMNHFNGL</sequence>
<keyword evidence="12" id="KW-1185">Reference proteome</keyword>
<feature type="binding site" evidence="8">
    <location>
        <position position="481"/>
    </location>
    <ligand>
        <name>Mn(2+)</name>
        <dbReference type="ChEBI" id="CHEBI:29035"/>
    </ligand>
</feature>
<evidence type="ECO:0000256" key="8">
    <source>
        <dbReference type="PIRSR" id="PIRSR005091-3"/>
    </source>
</evidence>
<dbReference type="PANTHER" id="PTHR47371">
    <property type="entry name" value="LIPOTEICHOIC ACID SYNTHASE"/>
    <property type="match status" value="1"/>
</dbReference>
<keyword evidence="7" id="KW-0464">Manganese</keyword>
<dbReference type="Pfam" id="PF00884">
    <property type="entry name" value="Sulfatase"/>
    <property type="match status" value="1"/>
</dbReference>
<dbReference type="Gene3D" id="3.40.720.10">
    <property type="entry name" value="Alkaline Phosphatase, subunit A"/>
    <property type="match status" value="1"/>
</dbReference>
<reference evidence="11 12" key="1">
    <citation type="submission" date="2018-06" db="EMBL/GenBank/DDBJ databases">
        <title>Genomic Encyclopedia of Archaeal and Bacterial Type Strains, Phase II (KMG-II): from individual species to whole genera.</title>
        <authorList>
            <person name="Goeker M."/>
        </authorList>
    </citation>
    <scope>NUCLEOTIDE SEQUENCE [LARGE SCALE GENOMIC DNA]</scope>
    <source>
        <strain evidence="11 12">DSM 6779</strain>
    </source>
</reference>
<evidence type="ECO:0000256" key="1">
    <source>
        <dbReference type="ARBA" id="ARBA00004651"/>
    </source>
</evidence>
<dbReference type="SUPFAM" id="SSF53649">
    <property type="entry name" value="Alkaline phosphatase-like"/>
    <property type="match status" value="1"/>
</dbReference>
<dbReference type="GO" id="GO:0016740">
    <property type="term" value="F:transferase activity"/>
    <property type="evidence" value="ECO:0007669"/>
    <property type="project" value="UniProtKB-KW"/>
</dbReference>
<evidence type="ECO:0000256" key="2">
    <source>
        <dbReference type="ARBA" id="ARBA00022475"/>
    </source>
</evidence>
<feature type="domain" description="Sulfatase N-terminal" evidence="10">
    <location>
        <begin position="264"/>
        <end position="532"/>
    </location>
</feature>
<comment type="subcellular location">
    <subcellularLocation>
        <location evidence="1">Cell membrane</location>
        <topology evidence="1">Multi-pass membrane protein</topology>
    </subcellularLocation>
</comment>
<dbReference type="InterPro" id="IPR012160">
    <property type="entry name" value="LtaS-like"/>
</dbReference>
<evidence type="ECO:0000313" key="12">
    <source>
        <dbReference type="Proteomes" id="UP000249239"/>
    </source>
</evidence>
<dbReference type="PIRSF" id="PIRSF005091">
    <property type="entry name" value="Mmb_sulf_HI1246"/>
    <property type="match status" value="1"/>
</dbReference>
<keyword evidence="3 9" id="KW-0812">Transmembrane</keyword>
<feature type="binding site" evidence="8">
    <location>
        <position position="482"/>
    </location>
    <ligand>
        <name>Mn(2+)</name>
        <dbReference type="ChEBI" id="CHEBI:29035"/>
    </ligand>
</feature>
<feature type="transmembrane region" description="Helical" evidence="9">
    <location>
        <begin position="169"/>
        <end position="186"/>
    </location>
</feature>
<protein>
    <submittedName>
        <fullName evidence="11">Phosphoglycerol transferase MdoB-like AlkP superfamily enzyme</fullName>
    </submittedName>
</protein>
<dbReference type="PANTHER" id="PTHR47371:SF3">
    <property type="entry name" value="PHOSPHOGLYCEROL TRANSFERASE I"/>
    <property type="match status" value="1"/>
</dbReference>
<keyword evidence="2" id="KW-1003">Cell membrane</keyword>
<dbReference type="InterPro" id="IPR050448">
    <property type="entry name" value="OpgB/LTA_synthase_biosynth"/>
</dbReference>
<feature type="transmembrane region" description="Helical" evidence="9">
    <location>
        <begin position="85"/>
        <end position="106"/>
    </location>
</feature>
<dbReference type="EMBL" id="QKZK01000001">
    <property type="protein sequence ID" value="PZX20605.1"/>
    <property type="molecule type" value="Genomic_DNA"/>
</dbReference>
<dbReference type="InterPro" id="IPR000917">
    <property type="entry name" value="Sulfatase_N"/>
</dbReference>
<accession>A0A2W7NJJ0</accession>
<dbReference type="Gene3D" id="3.30.1120.80">
    <property type="match status" value="1"/>
</dbReference>
<name>A0A2W7NJJ0_9BACT</name>
<evidence type="ECO:0000256" key="4">
    <source>
        <dbReference type="ARBA" id="ARBA00022989"/>
    </source>
</evidence>
<feature type="transmembrane region" description="Helical" evidence="9">
    <location>
        <begin position="12"/>
        <end position="32"/>
    </location>
</feature>